<keyword evidence="4" id="KW-0378">Hydrolase</keyword>
<dbReference type="Proteomes" id="UP001589813">
    <property type="component" value="Unassembled WGS sequence"/>
</dbReference>
<organism evidence="4 5">
    <name type="scientific">Rheinheimera tilapiae</name>
    <dbReference type="NCBI Taxonomy" id="875043"/>
    <lineage>
        <taxon>Bacteria</taxon>
        <taxon>Pseudomonadati</taxon>
        <taxon>Pseudomonadota</taxon>
        <taxon>Gammaproteobacteria</taxon>
        <taxon>Chromatiales</taxon>
        <taxon>Chromatiaceae</taxon>
        <taxon>Rheinheimera</taxon>
    </lineage>
</organism>
<dbReference type="CDD" id="cd12797">
    <property type="entry name" value="M23_peptidase"/>
    <property type="match status" value="1"/>
</dbReference>
<sequence>MRLHRLRARSVQFSISLLLSLLLSLSAQAQQSDTAKVRQELKSVQQDIAHTEQQRRQQQQKLQDTEQQLKQADLRLAEAAAAVAVQQQQLQALDEKMAELASRQQQLEQQRQTQQQLLAAQVKAAYQVGGHDYTQLLLNQQDALKLERLLTYYQYFNNARIKQLQAVKQTVSELEQLTTVQQQTRHEQSLRLDELTSQQQDLVTAKNQQQQSVLKLRQLLDEQKQQLAYLKDNEKSLQSTITKLKAEAANRRLAYKGKKQGQLPWPVQGALTQKFGAAQGGQTTASGILIQASNGQPVRAVADGQVIYADWLRGYGWVIVLDHGNGLMSLYGHNQSLLKSPGDVVRSGDHVALVGQSGGRDRSGLYFEIRQKGAAVDPLRWLRNP</sequence>
<evidence type="ECO:0000256" key="1">
    <source>
        <dbReference type="SAM" id="Coils"/>
    </source>
</evidence>
<dbReference type="RefSeq" id="WP_377244500.1">
    <property type="nucleotide sequence ID" value="NZ_JBHLXP010000003.1"/>
</dbReference>
<dbReference type="EMBL" id="JBHLXP010000003">
    <property type="protein sequence ID" value="MFC0049161.1"/>
    <property type="molecule type" value="Genomic_DNA"/>
</dbReference>
<protein>
    <submittedName>
        <fullName evidence="4">Murein hydrolase activator EnvC family protein</fullName>
    </submittedName>
</protein>
<dbReference type="InterPro" id="IPR050570">
    <property type="entry name" value="Cell_wall_metabolism_enzyme"/>
</dbReference>
<dbReference type="Gene3D" id="6.10.250.3150">
    <property type="match status" value="1"/>
</dbReference>
<dbReference type="Pfam" id="PF01551">
    <property type="entry name" value="Peptidase_M23"/>
    <property type="match status" value="1"/>
</dbReference>
<proteinExistence type="predicted"/>
<gene>
    <name evidence="4" type="ORF">ACFFJP_12770</name>
</gene>
<feature type="domain" description="M23ase beta-sheet core" evidence="3">
    <location>
        <begin position="285"/>
        <end position="378"/>
    </location>
</feature>
<keyword evidence="2" id="KW-0732">Signal</keyword>
<dbReference type="PANTHER" id="PTHR21666:SF270">
    <property type="entry name" value="MUREIN HYDROLASE ACTIVATOR ENVC"/>
    <property type="match status" value="1"/>
</dbReference>
<dbReference type="InterPro" id="IPR016047">
    <property type="entry name" value="M23ase_b-sheet_dom"/>
</dbReference>
<evidence type="ECO:0000256" key="2">
    <source>
        <dbReference type="SAM" id="SignalP"/>
    </source>
</evidence>
<dbReference type="GO" id="GO:0016787">
    <property type="term" value="F:hydrolase activity"/>
    <property type="evidence" value="ECO:0007669"/>
    <property type="project" value="UniProtKB-KW"/>
</dbReference>
<dbReference type="InterPro" id="IPR011055">
    <property type="entry name" value="Dup_hybrid_motif"/>
</dbReference>
<feature type="chain" id="PRO_5047459462" evidence="2">
    <location>
        <begin position="30"/>
        <end position="385"/>
    </location>
</feature>
<dbReference type="PANTHER" id="PTHR21666">
    <property type="entry name" value="PEPTIDASE-RELATED"/>
    <property type="match status" value="1"/>
</dbReference>
<reference evidence="4 5" key="1">
    <citation type="submission" date="2024-09" db="EMBL/GenBank/DDBJ databases">
        <authorList>
            <person name="Sun Q."/>
            <person name="Mori K."/>
        </authorList>
    </citation>
    <scope>NUCLEOTIDE SEQUENCE [LARGE SCALE GENOMIC DNA]</scope>
    <source>
        <strain evidence="4 5">KCTC 23315</strain>
    </source>
</reference>
<evidence type="ECO:0000313" key="4">
    <source>
        <dbReference type="EMBL" id="MFC0049161.1"/>
    </source>
</evidence>
<dbReference type="SUPFAM" id="SSF51261">
    <property type="entry name" value="Duplicated hybrid motif"/>
    <property type="match status" value="1"/>
</dbReference>
<feature type="coiled-coil region" evidence="1">
    <location>
        <begin position="34"/>
        <end position="117"/>
    </location>
</feature>
<name>A0ABV6BE47_9GAMM</name>
<accession>A0ABV6BE47</accession>
<keyword evidence="1" id="KW-0175">Coiled coil</keyword>
<evidence type="ECO:0000259" key="3">
    <source>
        <dbReference type="Pfam" id="PF01551"/>
    </source>
</evidence>
<feature type="coiled-coil region" evidence="1">
    <location>
        <begin position="206"/>
        <end position="247"/>
    </location>
</feature>
<keyword evidence="5" id="KW-1185">Reference proteome</keyword>
<dbReference type="Gene3D" id="2.70.70.10">
    <property type="entry name" value="Glucose Permease (Domain IIA)"/>
    <property type="match status" value="1"/>
</dbReference>
<comment type="caution">
    <text evidence="4">The sequence shown here is derived from an EMBL/GenBank/DDBJ whole genome shotgun (WGS) entry which is preliminary data.</text>
</comment>
<feature type="signal peptide" evidence="2">
    <location>
        <begin position="1"/>
        <end position="29"/>
    </location>
</feature>
<evidence type="ECO:0000313" key="5">
    <source>
        <dbReference type="Proteomes" id="UP001589813"/>
    </source>
</evidence>